<dbReference type="Proteomes" id="UP000241868">
    <property type="component" value="Unassembled WGS sequence"/>
</dbReference>
<evidence type="ECO:0000313" key="1">
    <source>
        <dbReference type="EMBL" id="PSJ79298.1"/>
    </source>
</evidence>
<dbReference type="EMBL" id="PXYY01000135">
    <property type="protein sequence ID" value="PSJ79298.1"/>
    <property type="molecule type" value="Genomic_DNA"/>
</dbReference>
<dbReference type="Gene3D" id="3.40.50.1110">
    <property type="entry name" value="SGNH hydrolase"/>
    <property type="match status" value="1"/>
</dbReference>
<dbReference type="RefSeq" id="WP_106743196.1">
    <property type="nucleotide sequence ID" value="NZ_PXYY01000135.1"/>
</dbReference>
<gene>
    <name evidence="1" type="ORF">C7N83_13080</name>
</gene>
<protein>
    <submittedName>
        <fullName evidence="1">Lipase</fullName>
    </submittedName>
</protein>
<dbReference type="AlphaFoldDB" id="A0A2P7TX23"/>
<dbReference type="GO" id="GO:0016788">
    <property type="term" value="F:hydrolase activity, acting on ester bonds"/>
    <property type="evidence" value="ECO:0007669"/>
    <property type="project" value="UniProtKB-ARBA"/>
</dbReference>
<dbReference type="InterPro" id="IPR036514">
    <property type="entry name" value="SGNH_hydro_sf"/>
</dbReference>
<dbReference type="OrthoDB" id="9763981at2"/>
<reference evidence="1 2" key="1">
    <citation type="submission" date="2018-03" db="EMBL/GenBank/DDBJ databases">
        <title>Neisseria weixii sp. nov., isolated from the intestinal contents of Tibetan Plateau pika (Ochotona curzoniae) in Yushu, Qinghai Province, China.</title>
        <authorList>
            <person name="Gui Z."/>
        </authorList>
    </citation>
    <scope>NUCLEOTIDE SEQUENCE [LARGE SCALE GENOMIC DNA]</scope>
    <source>
        <strain evidence="1 2">ATCC 51483</strain>
    </source>
</reference>
<proteinExistence type="predicted"/>
<sequence>MTVYLIGDSIRLGYEAKVQAALPDTAILSPLDNCRSSHDVLQHIKDWIHGAQVGDIIHLNCGLHDIRYNAGSLKPLTDIQTYHVNLWQIFTRLKETGAHIIWASSTPFLQSVHNIAKSSRLYLKDIHTYNQTAQNLAREFGFGINDLYALMFVRDLTALTISDGLHFNEFGNEILGNAVAESIGKTWH</sequence>
<keyword evidence="2" id="KW-1185">Reference proteome</keyword>
<name>A0A2P7TX23_9NEIS</name>
<organism evidence="1 2">
    <name type="scientific">Neisseria iguanae</name>
    <dbReference type="NCBI Taxonomy" id="90242"/>
    <lineage>
        <taxon>Bacteria</taxon>
        <taxon>Pseudomonadati</taxon>
        <taxon>Pseudomonadota</taxon>
        <taxon>Betaproteobacteria</taxon>
        <taxon>Neisseriales</taxon>
        <taxon>Neisseriaceae</taxon>
        <taxon>Neisseria</taxon>
    </lineage>
</organism>
<comment type="caution">
    <text evidence="1">The sequence shown here is derived from an EMBL/GenBank/DDBJ whole genome shotgun (WGS) entry which is preliminary data.</text>
</comment>
<dbReference type="SUPFAM" id="SSF52266">
    <property type="entry name" value="SGNH hydrolase"/>
    <property type="match status" value="1"/>
</dbReference>
<evidence type="ECO:0000313" key="2">
    <source>
        <dbReference type="Proteomes" id="UP000241868"/>
    </source>
</evidence>
<accession>A0A2P7TX23</accession>